<organism evidence="3 4">
    <name type="scientific">Streptomyces stelliscabiei</name>
    <dbReference type="NCBI Taxonomy" id="146820"/>
    <lineage>
        <taxon>Bacteria</taxon>
        <taxon>Bacillati</taxon>
        <taxon>Actinomycetota</taxon>
        <taxon>Actinomycetes</taxon>
        <taxon>Kitasatosporales</taxon>
        <taxon>Streptomycetaceae</taxon>
        <taxon>Streptomyces</taxon>
    </lineage>
</organism>
<dbReference type="OrthoDB" id="3664926at2"/>
<dbReference type="RefSeq" id="WP_159026101.1">
    <property type="nucleotide sequence ID" value="NZ_JADBGF010000001.1"/>
</dbReference>
<dbReference type="Gene3D" id="3.20.20.100">
    <property type="entry name" value="NADP-dependent oxidoreductase domain"/>
    <property type="match status" value="1"/>
</dbReference>
<evidence type="ECO:0000313" key="3">
    <source>
        <dbReference type="EMBL" id="MBE1596737.1"/>
    </source>
</evidence>
<feature type="domain" description="NADP-dependent oxidoreductase" evidence="2">
    <location>
        <begin position="9"/>
        <end position="292"/>
    </location>
</feature>
<dbReference type="Pfam" id="PF00248">
    <property type="entry name" value="Aldo_ket_red"/>
    <property type="match status" value="1"/>
</dbReference>
<dbReference type="PANTHER" id="PTHR43364:SF4">
    <property type="entry name" value="NAD(P)-LINKED OXIDOREDUCTASE SUPERFAMILY PROTEIN"/>
    <property type="match status" value="1"/>
</dbReference>
<dbReference type="PANTHER" id="PTHR43364">
    <property type="entry name" value="NADH-SPECIFIC METHYLGLYOXAL REDUCTASE-RELATED"/>
    <property type="match status" value="1"/>
</dbReference>
<sequence>MSTRQSMPRLGMGTWAFSGDVWGEQPEADSTAAVLEALDRGCTLIDTAQSYGSGRSERIVGAAVKGRRGDVEIVTKVPPRNEVWGPPPEQPIGDGYDAAWIRDCCEQSLRNLGTDHVDTLLLHTWSRGWPVDGEWRDALEELKQAGKIRGYGISVDDLGASDADAAIDAGLDAVQLVYNVFYQEAAEGTLEQAAAAGTAVIARSPLQAGILTGKYQDRAFPAGDWRADWTPDDWLEQNRSMVREVTSIADEFDMTIRELALRFALSQPKIDTVIVGCRTREQAAENFSAAAREALAPGLLGRLTSLWSDGTVRGTYLGSS</sequence>
<comment type="caution">
    <text evidence="3">The sequence shown here is derived from an EMBL/GenBank/DDBJ whole genome shotgun (WGS) entry which is preliminary data.</text>
</comment>
<dbReference type="InterPro" id="IPR050523">
    <property type="entry name" value="AKR_Detox_Biosynth"/>
</dbReference>
<proteinExistence type="predicted"/>
<protein>
    <submittedName>
        <fullName evidence="3">Aryl-alcohol dehydrogenase-like predicted oxidoreductase</fullName>
    </submittedName>
</protein>
<dbReference type="SUPFAM" id="SSF51430">
    <property type="entry name" value="NAD(P)-linked oxidoreductase"/>
    <property type="match status" value="1"/>
</dbReference>
<name>A0A8I0TQR3_9ACTN</name>
<reference evidence="3 4" key="1">
    <citation type="submission" date="2020-10" db="EMBL/GenBank/DDBJ databases">
        <title>Sequencing the genomes of 1000 actinobacteria strains.</title>
        <authorList>
            <person name="Klenk H.-P."/>
        </authorList>
    </citation>
    <scope>NUCLEOTIDE SEQUENCE [LARGE SCALE GENOMIC DNA]</scope>
    <source>
        <strain evidence="3 4">DSM 41803</strain>
    </source>
</reference>
<dbReference type="EMBL" id="JADBGF010000001">
    <property type="protein sequence ID" value="MBE1596737.1"/>
    <property type="molecule type" value="Genomic_DNA"/>
</dbReference>
<keyword evidence="4" id="KW-1185">Reference proteome</keyword>
<dbReference type="GO" id="GO:0016491">
    <property type="term" value="F:oxidoreductase activity"/>
    <property type="evidence" value="ECO:0007669"/>
    <property type="project" value="UniProtKB-KW"/>
</dbReference>
<evidence type="ECO:0000313" key="4">
    <source>
        <dbReference type="Proteomes" id="UP000629287"/>
    </source>
</evidence>
<gene>
    <name evidence="3" type="ORF">H4687_002866</name>
</gene>
<dbReference type="InterPro" id="IPR023210">
    <property type="entry name" value="NADP_OxRdtase_dom"/>
</dbReference>
<dbReference type="GO" id="GO:0005829">
    <property type="term" value="C:cytosol"/>
    <property type="evidence" value="ECO:0007669"/>
    <property type="project" value="TreeGrafter"/>
</dbReference>
<dbReference type="Proteomes" id="UP000629287">
    <property type="component" value="Unassembled WGS sequence"/>
</dbReference>
<dbReference type="CDD" id="cd19086">
    <property type="entry name" value="AKR_AKR11C1"/>
    <property type="match status" value="1"/>
</dbReference>
<dbReference type="GeneID" id="86827448"/>
<evidence type="ECO:0000256" key="1">
    <source>
        <dbReference type="ARBA" id="ARBA00023002"/>
    </source>
</evidence>
<evidence type="ECO:0000259" key="2">
    <source>
        <dbReference type="Pfam" id="PF00248"/>
    </source>
</evidence>
<keyword evidence="1" id="KW-0560">Oxidoreductase</keyword>
<accession>A0A8I0TQR3</accession>
<dbReference type="InterPro" id="IPR036812">
    <property type="entry name" value="NAD(P)_OxRdtase_dom_sf"/>
</dbReference>
<dbReference type="AlphaFoldDB" id="A0A8I0TQR3"/>